<dbReference type="SMART" id="SM00267">
    <property type="entry name" value="GGDEF"/>
    <property type="match status" value="1"/>
</dbReference>
<dbReference type="InterPro" id="IPR035965">
    <property type="entry name" value="PAS-like_dom_sf"/>
</dbReference>
<dbReference type="Gene3D" id="3.20.20.450">
    <property type="entry name" value="EAL domain"/>
    <property type="match status" value="1"/>
</dbReference>
<sequence length="1013" mass="108833">MFPYGPVPPEPDLAQSHPGLLPFVEAGTGADAMLAYLQGLLTCAGGVMYVRDLSGRMLLANHGFEQLVGRPVSEIVGRTSSDLFGAEIGEAHLATDRLVLRGERAYITTETALDATGSVRQFVSHKFPLIDPDGVAFAIGGLSIDTTELQDERRAGREARFESETRFRGVFEHAPMGQVFVGMDRLIESVNEPMAAMAGYTVQEMIGRPITDFVPPQFHQTLREEAEALLAGRLVRVSVVRALQHRDGHWVPIRVTSALLPGADGAPRWWVTMVVDITDEERARVELQRAHDGALEAADRLRLLHSIATAANESGTLDELVPHLIETVCAHFGWTGGALVQWPSRGAGRPSCRHETDGAGLSAAAAALAAPRGEEPALLADGPRPLVVVPLGGDDPRGRLALLFAVGDSDEAWHPDLLALVGGECARVIERDAAARRLRQSEARFRSVFDSSPLAMGLTVGDEGTYRDVNEALCQLLGRTREQLVGAAARDIVHPDDAGLIDAAGAAAAAATDGRHCRELRLLHSSGATVIAQVTLVWMDGSEGSRVLLAQIEDITARRTAEAALRQQAERDGLTGLANRTFLARELAAMGAADSSCAVLFIDLDGFKLINDTRGHDVGDEVLVEVAARLRAAVRPSDLVARFGGDEFVVLCRTTGHPDGGEVYATARRVADRIESSLTVPITTKSGAAQVTASIGISGGQVHAESPQELLQRADTAMYQAKRLGKDRHAVYDEHLHEQTVEYQRTEAALRNALDEQRLAVYFQPIVDLADDHVVGFEALVRLRDETGRIVTADRFIAVAEQSGLIVPIGTWVLQESCRTIAALRHRTGRPLTVAVNLAAQQASRADLADTVLHALGDTGLPTEALTLELTESALLEADDATLEQLVRLSELGVVIGLDDFGTGYSSLTYLRRFPVSHLKVDRSFVSGMTSDSGDSTIVRAVVRLASDLGLEWIAEGVETSEQRRELAAMGPGYAQGYLFSRPVPADQLPGLLDRGCELGHRPLDAGPLGRTA</sequence>
<dbReference type="Pfam" id="PF08448">
    <property type="entry name" value="PAS_4"/>
    <property type="match status" value="3"/>
</dbReference>
<dbReference type="SUPFAM" id="SSF141868">
    <property type="entry name" value="EAL domain-like"/>
    <property type="match status" value="1"/>
</dbReference>
<dbReference type="SMART" id="SM00052">
    <property type="entry name" value="EAL"/>
    <property type="match status" value="1"/>
</dbReference>
<feature type="domain" description="PAS" evidence="1">
    <location>
        <begin position="441"/>
        <end position="497"/>
    </location>
</feature>
<dbReference type="InterPro" id="IPR000160">
    <property type="entry name" value="GGDEF_dom"/>
</dbReference>
<dbReference type="CDD" id="cd01948">
    <property type="entry name" value="EAL"/>
    <property type="match status" value="1"/>
</dbReference>
<dbReference type="PANTHER" id="PTHR44757:SF2">
    <property type="entry name" value="BIOFILM ARCHITECTURE MAINTENANCE PROTEIN MBAA"/>
    <property type="match status" value="1"/>
</dbReference>
<dbReference type="NCBIfam" id="TIGR00254">
    <property type="entry name" value="GGDEF"/>
    <property type="match status" value="1"/>
</dbReference>
<feature type="domain" description="PAC" evidence="2">
    <location>
        <begin position="233"/>
        <end position="289"/>
    </location>
</feature>
<evidence type="ECO:0000259" key="2">
    <source>
        <dbReference type="PROSITE" id="PS50113"/>
    </source>
</evidence>
<proteinExistence type="predicted"/>
<feature type="domain" description="PAC" evidence="2">
    <location>
        <begin position="516"/>
        <end position="567"/>
    </location>
</feature>
<organism evidence="5 6">
    <name type="scientific">Jatrophihabitans cynanchi</name>
    <dbReference type="NCBI Taxonomy" id="2944128"/>
    <lineage>
        <taxon>Bacteria</taxon>
        <taxon>Bacillati</taxon>
        <taxon>Actinomycetota</taxon>
        <taxon>Actinomycetes</taxon>
        <taxon>Jatrophihabitantales</taxon>
        <taxon>Jatrophihabitantaceae</taxon>
        <taxon>Jatrophihabitans</taxon>
    </lineage>
</organism>
<feature type="domain" description="EAL" evidence="3">
    <location>
        <begin position="743"/>
        <end position="997"/>
    </location>
</feature>
<evidence type="ECO:0000259" key="3">
    <source>
        <dbReference type="PROSITE" id="PS50883"/>
    </source>
</evidence>
<evidence type="ECO:0000313" key="6">
    <source>
        <dbReference type="Proteomes" id="UP001164693"/>
    </source>
</evidence>
<dbReference type="Pfam" id="PF00990">
    <property type="entry name" value="GGDEF"/>
    <property type="match status" value="1"/>
</dbReference>
<dbReference type="InterPro" id="IPR000014">
    <property type="entry name" value="PAS"/>
</dbReference>
<dbReference type="CDD" id="cd00130">
    <property type="entry name" value="PAS"/>
    <property type="match status" value="3"/>
</dbReference>
<dbReference type="PROSITE" id="PS50112">
    <property type="entry name" value="PAS"/>
    <property type="match status" value="3"/>
</dbReference>
<dbReference type="PANTHER" id="PTHR44757">
    <property type="entry name" value="DIGUANYLATE CYCLASE DGCP"/>
    <property type="match status" value="1"/>
</dbReference>
<dbReference type="SUPFAM" id="SSF55785">
    <property type="entry name" value="PYP-like sensor domain (PAS domain)"/>
    <property type="match status" value="3"/>
</dbReference>
<dbReference type="CDD" id="cd01949">
    <property type="entry name" value="GGDEF"/>
    <property type="match status" value="1"/>
</dbReference>
<dbReference type="SMART" id="SM00086">
    <property type="entry name" value="PAC"/>
    <property type="match status" value="2"/>
</dbReference>
<dbReference type="PROSITE" id="PS50113">
    <property type="entry name" value="PAC"/>
    <property type="match status" value="2"/>
</dbReference>
<reference evidence="5" key="1">
    <citation type="submission" date="2022-05" db="EMBL/GenBank/DDBJ databases">
        <title>Jatrophihabitans sp. SB3-54 whole genome sequence.</title>
        <authorList>
            <person name="Suh M.K."/>
            <person name="Eom M.K."/>
            <person name="Kim J.S."/>
            <person name="Kim H.S."/>
            <person name="Do H.E."/>
            <person name="Shin Y.K."/>
            <person name="Lee J.-S."/>
        </authorList>
    </citation>
    <scope>NUCLEOTIDE SEQUENCE</scope>
    <source>
        <strain evidence="5">SB3-54</strain>
    </source>
</reference>
<dbReference type="PROSITE" id="PS50883">
    <property type="entry name" value="EAL"/>
    <property type="match status" value="1"/>
</dbReference>
<feature type="domain" description="GGDEF" evidence="4">
    <location>
        <begin position="595"/>
        <end position="734"/>
    </location>
</feature>
<feature type="domain" description="PAS" evidence="1">
    <location>
        <begin position="33"/>
        <end position="103"/>
    </location>
</feature>
<dbReference type="InterPro" id="IPR000700">
    <property type="entry name" value="PAS-assoc_C"/>
</dbReference>
<dbReference type="PROSITE" id="PS50887">
    <property type="entry name" value="GGDEF"/>
    <property type="match status" value="1"/>
</dbReference>
<dbReference type="InterPro" id="IPR029787">
    <property type="entry name" value="Nucleotide_cyclase"/>
</dbReference>
<dbReference type="SMART" id="SM00091">
    <property type="entry name" value="PAS"/>
    <property type="match status" value="3"/>
</dbReference>
<accession>A0ABY7K224</accession>
<dbReference type="RefSeq" id="WP_269444800.1">
    <property type="nucleotide sequence ID" value="NZ_CP097463.1"/>
</dbReference>
<name>A0ABY7K224_9ACTN</name>
<keyword evidence="6" id="KW-1185">Reference proteome</keyword>
<dbReference type="InterPro" id="IPR001633">
    <property type="entry name" value="EAL_dom"/>
</dbReference>
<dbReference type="InterPro" id="IPR013656">
    <property type="entry name" value="PAS_4"/>
</dbReference>
<dbReference type="Proteomes" id="UP001164693">
    <property type="component" value="Chromosome"/>
</dbReference>
<evidence type="ECO:0000259" key="4">
    <source>
        <dbReference type="PROSITE" id="PS50887"/>
    </source>
</evidence>
<dbReference type="InterPro" id="IPR001610">
    <property type="entry name" value="PAC"/>
</dbReference>
<evidence type="ECO:0000313" key="5">
    <source>
        <dbReference type="EMBL" id="WAX58250.1"/>
    </source>
</evidence>
<feature type="domain" description="PAS" evidence="1">
    <location>
        <begin position="163"/>
        <end position="233"/>
    </location>
</feature>
<dbReference type="Gene3D" id="3.30.70.270">
    <property type="match status" value="1"/>
</dbReference>
<evidence type="ECO:0000259" key="1">
    <source>
        <dbReference type="PROSITE" id="PS50112"/>
    </source>
</evidence>
<dbReference type="SUPFAM" id="SSF55073">
    <property type="entry name" value="Nucleotide cyclase"/>
    <property type="match status" value="1"/>
</dbReference>
<dbReference type="Pfam" id="PF00563">
    <property type="entry name" value="EAL"/>
    <property type="match status" value="1"/>
</dbReference>
<dbReference type="InterPro" id="IPR035919">
    <property type="entry name" value="EAL_sf"/>
</dbReference>
<protein>
    <submittedName>
        <fullName evidence="5">EAL domain-containing protein</fullName>
    </submittedName>
</protein>
<gene>
    <name evidence="5" type="ORF">M6B22_05660</name>
</gene>
<dbReference type="Gene3D" id="3.30.450.20">
    <property type="entry name" value="PAS domain"/>
    <property type="match status" value="3"/>
</dbReference>
<dbReference type="EMBL" id="CP097463">
    <property type="protein sequence ID" value="WAX58250.1"/>
    <property type="molecule type" value="Genomic_DNA"/>
</dbReference>
<dbReference type="InterPro" id="IPR043128">
    <property type="entry name" value="Rev_trsase/Diguanyl_cyclase"/>
</dbReference>
<dbReference type="InterPro" id="IPR052155">
    <property type="entry name" value="Biofilm_reg_signaling"/>
</dbReference>
<dbReference type="NCBIfam" id="TIGR00229">
    <property type="entry name" value="sensory_box"/>
    <property type="match status" value="3"/>
</dbReference>